<evidence type="ECO:0000256" key="7">
    <source>
        <dbReference type="ARBA" id="ARBA00032010"/>
    </source>
</evidence>
<feature type="compositionally biased region" description="Polar residues" evidence="8">
    <location>
        <begin position="1522"/>
        <end position="1535"/>
    </location>
</feature>
<keyword evidence="4" id="KW-0805">Transcription regulation</keyword>
<dbReference type="PANTHER" id="PTHR46567">
    <property type="entry name" value="MEDIATOR OF RNA POLYMERASE II TRANSCRIPTION SUBUNIT 12"/>
    <property type="match status" value="1"/>
</dbReference>
<keyword evidence="11" id="KW-1185">Reference proteome</keyword>
<accession>A0A4Y7TTJ4</accession>
<dbReference type="OrthoDB" id="20828at2759"/>
<dbReference type="GO" id="GO:0006357">
    <property type="term" value="P:regulation of transcription by RNA polymerase II"/>
    <property type="evidence" value="ECO:0007669"/>
    <property type="project" value="InterPro"/>
</dbReference>
<dbReference type="InterPro" id="IPR019035">
    <property type="entry name" value="Mediator_Med12"/>
</dbReference>
<evidence type="ECO:0000313" key="11">
    <source>
        <dbReference type="Proteomes" id="UP000298030"/>
    </source>
</evidence>
<gene>
    <name evidence="10" type="ORF">FA13DRAFT_1809989</name>
</gene>
<feature type="compositionally biased region" description="Basic and acidic residues" evidence="8">
    <location>
        <begin position="1501"/>
        <end position="1514"/>
    </location>
</feature>
<dbReference type="SMART" id="SM01281">
    <property type="entry name" value="Med12"/>
    <property type="match status" value="1"/>
</dbReference>
<evidence type="ECO:0000256" key="6">
    <source>
        <dbReference type="ARBA" id="ARBA00023242"/>
    </source>
</evidence>
<evidence type="ECO:0000259" key="9">
    <source>
        <dbReference type="SMART" id="SM01281"/>
    </source>
</evidence>
<organism evidence="10 11">
    <name type="scientific">Coprinellus micaceus</name>
    <name type="common">Glistening ink-cap mushroom</name>
    <name type="synonym">Coprinus micaceus</name>
    <dbReference type="NCBI Taxonomy" id="71717"/>
    <lineage>
        <taxon>Eukaryota</taxon>
        <taxon>Fungi</taxon>
        <taxon>Dikarya</taxon>
        <taxon>Basidiomycota</taxon>
        <taxon>Agaricomycotina</taxon>
        <taxon>Agaricomycetes</taxon>
        <taxon>Agaricomycetidae</taxon>
        <taxon>Agaricales</taxon>
        <taxon>Agaricineae</taxon>
        <taxon>Psathyrellaceae</taxon>
        <taxon>Coprinellus</taxon>
    </lineage>
</organism>
<proteinExistence type="inferred from homology"/>
<dbReference type="EMBL" id="QPFP01000004">
    <property type="protein sequence ID" value="TEB37490.1"/>
    <property type="molecule type" value="Genomic_DNA"/>
</dbReference>
<evidence type="ECO:0000256" key="2">
    <source>
        <dbReference type="ARBA" id="ARBA00010289"/>
    </source>
</evidence>
<feature type="region of interest" description="Disordered" evidence="8">
    <location>
        <begin position="1609"/>
        <end position="1633"/>
    </location>
</feature>
<dbReference type="PANTHER" id="PTHR46567:SF1">
    <property type="entry name" value="MEDIATOR OF RNA POLYMERASE II TRANSCRIPTION SUBUNIT 12"/>
    <property type="match status" value="1"/>
</dbReference>
<protein>
    <recommendedName>
        <fullName evidence="3">Mediator of RNA polymerase II transcription subunit 12</fullName>
    </recommendedName>
    <alternativeName>
        <fullName evidence="7">Mediator complex subunit 12</fullName>
    </alternativeName>
</protein>
<dbReference type="STRING" id="71717.A0A4Y7TTJ4"/>
<feature type="compositionally biased region" description="Polar residues" evidence="8">
    <location>
        <begin position="1549"/>
        <end position="1566"/>
    </location>
</feature>
<name>A0A4Y7TTJ4_COPMI</name>
<comment type="similarity">
    <text evidence="2">Belongs to the Mediator complex subunit 12 family.</text>
</comment>
<keyword evidence="5" id="KW-0804">Transcription</keyword>
<keyword evidence="6" id="KW-0539">Nucleus</keyword>
<evidence type="ECO:0000313" key="10">
    <source>
        <dbReference type="EMBL" id="TEB37490.1"/>
    </source>
</evidence>
<dbReference type="Proteomes" id="UP000298030">
    <property type="component" value="Unassembled WGS sequence"/>
</dbReference>
<dbReference type="GO" id="GO:0003712">
    <property type="term" value="F:transcription coregulator activity"/>
    <property type="evidence" value="ECO:0007669"/>
    <property type="project" value="InterPro"/>
</dbReference>
<feature type="region of interest" description="Disordered" evidence="8">
    <location>
        <begin position="1501"/>
        <end position="1594"/>
    </location>
</feature>
<comment type="caution">
    <text evidence="10">The sequence shown here is derived from an EMBL/GenBank/DDBJ whole genome shotgun (WGS) entry which is preliminary data.</text>
</comment>
<feature type="domain" description="Mediator complex subunit Med12" evidence="9">
    <location>
        <begin position="112"/>
        <end position="175"/>
    </location>
</feature>
<evidence type="ECO:0000256" key="3">
    <source>
        <dbReference type="ARBA" id="ARBA00019622"/>
    </source>
</evidence>
<dbReference type="Pfam" id="PF09497">
    <property type="entry name" value="Med12"/>
    <property type="match status" value="1"/>
</dbReference>
<evidence type="ECO:0000256" key="8">
    <source>
        <dbReference type="SAM" id="MobiDB-lite"/>
    </source>
</evidence>
<evidence type="ECO:0000256" key="5">
    <source>
        <dbReference type="ARBA" id="ARBA00023163"/>
    </source>
</evidence>
<feature type="compositionally biased region" description="Polar residues" evidence="8">
    <location>
        <begin position="1616"/>
        <end position="1625"/>
    </location>
</feature>
<comment type="subcellular location">
    <subcellularLocation>
        <location evidence="1">Nucleus</location>
    </subcellularLocation>
</comment>
<dbReference type="GO" id="GO:0016592">
    <property type="term" value="C:mediator complex"/>
    <property type="evidence" value="ECO:0007669"/>
    <property type="project" value="InterPro"/>
</dbReference>
<reference evidence="10 11" key="1">
    <citation type="journal article" date="2019" name="Nat. Ecol. Evol.">
        <title>Megaphylogeny resolves global patterns of mushroom evolution.</title>
        <authorList>
            <person name="Varga T."/>
            <person name="Krizsan K."/>
            <person name="Foldi C."/>
            <person name="Dima B."/>
            <person name="Sanchez-Garcia M."/>
            <person name="Sanchez-Ramirez S."/>
            <person name="Szollosi G.J."/>
            <person name="Szarkandi J.G."/>
            <person name="Papp V."/>
            <person name="Albert L."/>
            <person name="Andreopoulos W."/>
            <person name="Angelini C."/>
            <person name="Antonin V."/>
            <person name="Barry K.W."/>
            <person name="Bougher N.L."/>
            <person name="Buchanan P."/>
            <person name="Buyck B."/>
            <person name="Bense V."/>
            <person name="Catcheside P."/>
            <person name="Chovatia M."/>
            <person name="Cooper J."/>
            <person name="Damon W."/>
            <person name="Desjardin D."/>
            <person name="Finy P."/>
            <person name="Geml J."/>
            <person name="Haridas S."/>
            <person name="Hughes K."/>
            <person name="Justo A."/>
            <person name="Karasinski D."/>
            <person name="Kautmanova I."/>
            <person name="Kiss B."/>
            <person name="Kocsube S."/>
            <person name="Kotiranta H."/>
            <person name="LaButti K.M."/>
            <person name="Lechner B.E."/>
            <person name="Liimatainen K."/>
            <person name="Lipzen A."/>
            <person name="Lukacs Z."/>
            <person name="Mihaltcheva S."/>
            <person name="Morgado L.N."/>
            <person name="Niskanen T."/>
            <person name="Noordeloos M.E."/>
            <person name="Ohm R.A."/>
            <person name="Ortiz-Santana B."/>
            <person name="Ovrebo C."/>
            <person name="Racz N."/>
            <person name="Riley R."/>
            <person name="Savchenko A."/>
            <person name="Shiryaev A."/>
            <person name="Soop K."/>
            <person name="Spirin V."/>
            <person name="Szebenyi C."/>
            <person name="Tomsovsky M."/>
            <person name="Tulloss R.E."/>
            <person name="Uehling J."/>
            <person name="Grigoriev I.V."/>
            <person name="Vagvolgyi C."/>
            <person name="Papp T."/>
            <person name="Martin F.M."/>
            <person name="Miettinen O."/>
            <person name="Hibbett D.S."/>
            <person name="Nagy L.G."/>
        </authorList>
    </citation>
    <scope>NUCLEOTIDE SEQUENCE [LARGE SCALE GENOMIC DNA]</scope>
    <source>
        <strain evidence="10 11">FP101781</strain>
    </source>
</reference>
<evidence type="ECO:0000256" key="1">
    <source>
        <dbReference type="ARBA" id="ARBA00004123"/>
    </source>
</evidence>
<feature type="compositionally biased region" description="Polar residues" evidence="8">
    <location>
        <begin position="1573"/>
        <end position="1585"/>
    </location>
</feature>
<sequence>MPDKKDVKKQVPALPVYESQPPAWLPPIHAAGDLGYPGFHPSRPGQDEDKMSAANVKNGYALPLAVDVETYTANGFLNDKLRDVDALDKFEELMNEVFQKKTVQLPPIPTTSFRIPPRVTLNDVKRQSWFSDLANPDVPLNKLAKSVPHGAKGHDLLDQLHDNSVAVNRAVWVLRMHGANETAGIRNKPTYDPTQYSMEWANVFTGYLKKQLDVIMLPIAPRPGLTYKHTFKGVLSDVESRERWISRFSYCLKLLRAFYHEGMVDSRVFLVWMVQQMRMCNLAQAGFLTRLVDEYLDDVLKCLPLAKPLVEACLSKLSEISVTADPDTLINTQVLLKAILQRIFLAIPDAYVSPRLWAQHSGLLENALTHDLIQRGSSNDHHLDQNLRELRETTMRTLSNVKRRNEALSFREPPARVSAKLSAAVSNVKLLNSISSDTDISSVSLFEQDDRDPMSFSEKLDMLLTWSVTPLQYGDHRPLAAVTLVQNWRNKACERANRRGQHDPHEYLQDQLFDWLDNSEVAGERGNIRSVALLYGKLVKYDLFSYPNYIQRLIARGEAGLACGEEPLSRHHHFLRWVPLFNATPSLMYQRKVTLHGVRARETPEDIVEKEIRKELRSILPYLFSGSSETKTWTSTSDLLTECKSFVSATRYEQVRTFRQWLLPAFEGRVAKARSDAERVGVLKAYRVTVELMDYAKCFSSVLELTLCLLRYAQDPNSMTSVVDVLHHYAAIWSCMNAIPSIVQTLYDAYQTWKSRGLQSRPLLGILMESDNGRHLAEAYRNQIVSDIIAFRMALQPVGEHADTVPEYLPEIHHLCTATDQNAARTVADGLWIKYRMSSNWAARVWSNTLASFQQLPPSVPGNAERQPEIALQYGTLLWKVDQHLPNGLDEYILQWFQEAGPSQLSALNPETWDILEDVLMYLAVQGALKTTTILSGLVYPAWQLASYLEALGPSQLAYLNAANNLCKRLLLEDDAGGSRITQDLFDMQQLRTRRQAVYYEPHFSMLAGTIPLIIYLESLEKLPQDLRSKMSCLRRHLCQDPGFRQGAYRNLDVIRETFESSPYLVGTTYDSLRKEAMSGLRLILWDSLDDIANDDWPEVSSLLSPWKLAATTIQMQFQIKQVGRALSQATTHEVASNNLDKLTLMLFHHTKTSEEAYYVGEMTKGAEPTVAMKFVKTGLTCIKDLLKDTEVDRAEFTKTLNRVGELLRILIHVTTPFRESCTPLPALDQVVHEQFLDTLRSKVAALTSLITSSKHSAGDVHKSNLILLARLLQFIFNFRESTFSPKVKTTCYTIAKSIFQLALHYGSGDNIDELLYPLLMDTLIFIYDEIPTDAKSPVIDPFRYYPDTPISSLSQSIPQEYKQQLLTLLTRNPNTSIVADLVHSHRDAQGNVILGGPVANRPWEWAEHLGEPSPEDEDDRNRFQARHLVKNSGSVSLESFAARLTGDSIVRNLVSLEDPRMEDDLRSFEDGLASESVFARDWRETRVVLDVQGVADHIQRMKVEGGGGEDRRPIYGGGRSTQGTPRGSPAPSTLSRSSGRGSSRRHQSPGQASTVYHRMSNSTIGDTIDMDSMSNLGSRMASGSSKRKTAEDDEVEIVEGVVPGKRAKTAKLPPQTANVTTVGKSRSGLRRK</sequence>
<evidence type="ECO:0000256" key="4">
    <source>
        <dbReference type="ARBA" id="ARBA00023015"/>
    </source>
</evidence>